<dbReference type="SFLD" id="SFLDS00029">
    <property type="entry name" value="Radical_SAM"/>
    <property type="match status" value="1"/>
</dbReference>
<comment type="cofactor">
    <cofactor evidence="5">
        <name>[4Fe-4S] cluster</name>
        <dbReference type="ChEBI" id="CHEBI:49883"/>
    </cofactor>
    <text evidence="5">Binds 1 [4Fe-4S] cluster. The cluster is coordinated with 3 cysteines and an exchangeable S-adenosyl-L-methionine.</text>
</comment>
<dbReference type="InterPro" id="IPR016431">
    <property type="entry name" value="Pyrv-formate_lyase-activ_prd"/>
</dbReference>
<dbReference type="PANTHER" id="PTHR43075">
    <property type="entry name" value="FORMATE LYASE ACTIVATING ENZYME, PUTATIVE (AFU_ORTHOLOGUE AFUA_2G15630)-RELATED"/>
    <property type="match status" value="1"/>
</dbReference>
<evidence type="ECO:0000256" key="4">
    <source>
        <dbReference type="ARBA" id="ARBA00023014"/>
    </source>
</evidence>
<dbReference type="CDD" id="cd01335">
    <property type="entry name" value="Radical_SAM"/>
    <property type="match status" value="1"/>
</dbReference>
<reference evidence="7 8" key="1">
    <citation type="submission" date="2016-10" db="EMBL/GenBank/DDBJ databases">
        <authorList>
            <person name="de Groot N.N."/>
        </authorList>
    </citation>
    <scope>NUCLEOTIDE SEQUENCE [LARGE SCALE GENOMIC DNA]</scope>
    <source>
        <strain evidence="7 8">DSM 15269</strain>
    </source>
</reference>
<dbReference type="GO" id="GO:0051536">
    <property type="term" value="F:iron-sulfur cluster binding"/>
    <property type="evidence" value="ECO:0007669"/>
    <property type="project" value="UniProtKB-KW"/>
</dbReference>
<protein>
    <submittedName>
        <fullName evidence="7">Putative pyruvate formate lyase activating enzyme</fullName>
    </submittedName>
</protein>
<evidence type="ECO:0000313" key="8">
    <source>
        <dbReference type="Proteomes" id="UP000199602"/>
    </source>
</evidence>
<evidence type="ECO:0000256" key="1">
    <source>
        <dbReference type="ARBA" id="ARBA00022691"/>
    </source>
</evidence>
<dbReference type="InterPro" id="IPR007197">
    <property type="entry name" value="rSAM"/>
</dbReference>
<dbReference type="InterPro" id="IPR058240">
    <property type="entry name" value="rSAM_sf"/>
</dbReference>
<feature type="domain" description="Radical SAM core" evidence="6">
    <location>
        <begin position="73"/>
        <end position="202"/>
    </location>
</feature>
<feature type="binding site" evidence="5">
    <location>
        <position position="85"/>
    </location>
    <ligand>
        <name>[4Fe-4S] cluster</name>
        <dbReference type="ChEBI" id="CHEBI:49883"/>
        <note>4Fe-4S-S-AdoMet</note>
    </ligand>
</feature>
<dbReference type="InterPro" id="IPR040085">
    <property type="entry name" value="MJ0674-like"/>
</dbReference>
<name>A0A1G9ZPC9_9BACT</name>
<keyword evidence="2 5" id="KW-0479">Metal-binding</keyword>
<keyword evidence="7" id="KW-0670">Pyruvate</keyword>
<accession>A0A1G9ZPC9</accession>
<dbReference type="InterPro" id="IPR013785">
    <property type="entry name" value="Aldolase_TIM"/>
</dbReference>
<dbReference type="RefSeq" id="WP_092061748.1">
    <property type="nucleotide sequence ID" value="NZ_FNIN01000001.1"/>
</dbReference>
<organism evidence="7 8">
    <name type="scientific">Desulfonauticus submarinus</name>
    <dbReference type="NCBI Taxonomy" id="206665"/>
    <lineage>
        <taxon>Bacteria</taxon>
        <taxon>Pseudomonadati</taxon>
        <taxon>Thermodesulfobacteriota</taxon>
        <taxon>Desulfovibrionia</taxon>
        <taxon>Desulfovibrionales</taxon>
        <taxon>Desulfonauticaceae</taxon>
        <taxon>Desulfonauticus</taxon>
    </lineage>
</organism>
<keyword evidence="1 5" id="KW-0949">S-adenosyl-L-methionine</keyword>
<dbReference type="SUPFAM" id="SSF102114">
    <property type="entry name" value="Radical SAM enzymes"/>
    <property type="match status" value="1"/>
</dbReference>
<gene>
    <name evidence="7" type="ORF">SAMN04488516_101108</name>
</gene>
<feature type="binding site" evidence="5">
    <location>
        <position position="78"/>
    </location>
    <ligand>
        <name>[4Fe-4S] cluster</name>
        <dbReference type="ChEBI" id="CHEBI:49883"/>
        <note>4Fe-4S-S-AdoMet</note>
    </ligand>
</feature>
<keyword evidence="4 5" id="KW-0411">Iron-sulfur</keyword>
<dbReference type="Pfam" id="PF04055">
    <property type="entry name" value="Radical_SAM"/>
    <property type="match status" value="1"/>
</dbReference>
<evidence type="ECO:0000313" key="7">
    <source>
        <dbReference type="EMBL" id="SDN22937.1"/>
    </source>
</evidence>
<sequence>MNKNAKTKAIQKIIPWFKKNLQNCNLCPRNCKVNRLKQEKGFCKTLALSQVASFNLHFGEEDILVGQKGSGTIFFAHCNLGCVFCQNHEISQTNSEFQTMHHNQLAYIMLKLQKKGAHNINLVTPSHVVYAILKALEIALQQGLSIPIVYNTSSFDGIKTLKKLKNIVDIYLADIKFFSRDKSQKYCNAKNYSKIAKQNILEMYEQVGGIKLKNNIANKGLIIRHLVLPNNLSETEKWLFFLHKHKLHNIYLNIMSQYYPHYLADKYPELNQSVSYETIAKYINLAKKMGFKYIDNSIPKIFKFIKIT</sequence>
<dbReference type="OrthoDB" id="9782387at2"/>
<dbReference type="EMBL" id="FNIN01000001">
    <property type="protein sequence ID" value="SDN22937.1"/>
    <property type="molecule type" value="Genomic_DNA"/>
</dbReference>
<evidence type="ECO:0000256" key="2">
    <source>
        <dbReference type="ARBA" id="ARBA00022723"/>
    </source>
</evidence>
<feature type="binding site" evidence="5">
    <location>
        <position position="82"/>
    </location>
    <ligand>
        <name>[4Fe-4S] cluster</name>
        <dbReference type="ChEBI" id="CHEBI:49883"/>
        <note>4Fe-4S-S-AdoMet</note>
    </ligand>
</feature>
<evidence type="ECO:0000259" key="6">
    <source>
        <dbReference type="Pfam" id="PF04055"/>
    </source>
</evidence>
<dbReference type="GO" id="GO:0046872">
    <property type="term" value="F:metal ion binding"/>
    <property type="evidence" value="ECO:0007669"/>
    <property type="project" value="UniProtKB-KW"/>
</dbReference>
<evidence type="ECO:0000256" key="5">
    <source>
        <dbReference type="PIRSR" id="PIRSR004869-50"/>
    </source>
</evidence>
<dbReference type="SFLD" id="SFLDG01099">
    <property type="entry name" value="Uncharacterised_Radical_SAM_Su"/>
    <property type="match status" value="1"/>
</dbReference>
<keyword evidence="3 5" id="KW-0408">Iron</keyword>
<dbReference type="PIRSF" id="PIRSF004869">
    <property type="entry name" value="PflX_prd"/>
    <property type="match status" value="1"/>
</dbReference>
<keyword evidence="7" id="KW-0456">Lyase</keyword>
<dbReference type="PANTHER" id="PTHR43075:SF1">
    <property type="entry name" value="FORMATE LYASE ACTIVATING ENZYME, PUTATIVE (AFU_ORTHOLOGUE AFUA_2G15630)-RELATED"/>
    <property type="match status" value="1"/>
</dbReference>
<dbReference type="Gene3D" id="3.20.20.70">
    <property type="entry name" value="Aldolase class I"/>
    <property type="match status" value="1"/>
</dbReference>
<dbReference type="Proteomes" id="UP000199602">
    <property type="component" value="Unassembled WGS sequence"/>
</dbReference>
<dbReference type="GO" id="GO:0016829">
    <property type="term" value="F:lyase activity"/>
    <property type="evidence" value="ECO:0007669"/>
    <property type="project" value="UniProtKB-KW"/>
</dbReference>
<dbReference type="AlphaFoldDB" id="A0A1G9ZPC9"/>
<proteinExistence type="predicted"/>
<keyword evidence="8" id="KW-1185">Reference proteome</keyword>
<evidence type="ECO:0000256" key="3">
    <source>
        <dbReference type="ARBA" id="ARBA00023004"/>
    </source>
</evidence>